<keyword evidence="1" id="KW-0472">Membrane</keyword>
<sequence>MTKDTPQATHDYLSQLEAALSGVEPDVRGEIVAGIREELDGLDAEAAASRIEGLGDPAFIAAEAKAATPDAERATPTGPPPGRTLSIIAVLLLIVGSFIVPVVGPFVGLVWISLSAAWTRREKLTAWLTPLAAAIVVAVAVTIFTAVQSQAAADPLNPLVPFAGLAGLAGWHLAILLPFLVLPVVGIALLVRANNRNWRV</sequence>
<organism evidence="2 3">
    <name type="scientific">Rhodoglobus vestalii</name>
    <dbReference type="NCBI Taxonomy" id="193384"/>
    <lineage>
        <taxon>Bacteria</taxon>
        <taxon>Bacillati</taxon>
        <taxon>Actinomycetota</taxon>
        <taxon>Actinomycetes</taxon>
        <taxon>Micrococcales</taxon>
        <taxon>Microbacteriaceae</taxon>
        <taxon>Rhodoglobus</taxon>
    </lineage>
</organism>
<feature type="transmembrane region" description="Helical" evidence="1">
    <location>
        <begin position="168"/>
        <end position="191"/>
    </location>
</feature>
<dbReference type="RefSeq" id="WP_141990522.1">
    <property type="nucleotide sequence ID" value="NZ_VFRA01000001.1"/>
</dbReference>
<evidence type="ECO:0000313" key="2">
    <source>
        <dbReference type="EMBL" id="TQO20137.1"/>
    </source>
</evidence>
<reference evidence="2 3" key="1">
    <citation type="submission" date="2019-06" db="EMBL/GenBank/DDBJ databases">
        <title>Sequencing the genomes of 1000 actinobacteria strains.</title>
        <authorList>
            <person name="Klenk H.-P."/>
        </authorList>
    </citation>
    <scope>NUCLEOTIDE SEQUENCE [LARGE SCALE GENOMIC DNA]</scope>
    <source>
        <strain evidence="2 3">DSM 21947</strain>
    </source>
</reference>
<protein>
    <submittedName>
        <fullName evidence="2">Putative membrane protein</fullName>
    </submittedName>
</protein>
<proteinExistence type="predicted"/>
<comment type="caution">
    <text evidence="2">The sequence shown here is derived from an EMBL/GenBank/DDBJ whole genome shotgun (WGS) entry which is preliminary data.</text>
</comment>
<feature type="transmembrane region" description="Helical" evidence="1">
    <location>
        <begin position="85"/>
        <end position="112"/>
    </location>
</feature>
<keyword evidence="3" id="KW-1185">Reference proteome</keyword>
<keyword evidence="1" id="KW-1133">Transmembrane helix</keyword>
<evidence type="ECO:0000256" key="1">
    <source>
        <dbReference type="SAM" id="Phobius"/>
    </source>
</evidence>
<keyword evidence="1" id="KW-0812">Transmembrane</keyword>
<dbReference type="AlphaFoldDB" id="A0A8H2PUV4"/>
<gene>
    <name evidence="2" type="ORF">FB472_1750</name>
</gene>
<evidence type="ECO:0000313" key="3">
    <source>
        <dbReference type="Proteomes" id="UP000316560"/>
    </source>
</evidence>
<dbReference type="EMBL" id="VFRA01000001">
    <property type="protein sequence ID" value="TQO20137.1"/>
    <property type="molecule type" value="Genomic_DNA"/>
</dbReference>
<name>A0A8H2PUV4_9MICO</name>
<dbReference type="OrthoDB" id="5114815at2"/>
<feature type="transmembrane region" description="Helical" evidence="1">
    <location>
        <begin position="124"/>
        <end position="148"/>
    </location>
</feature>
<dbReference type="Pfam" id="PF22564">
    <property type="entry name" value="HAAS"/>
    <property type="match status" value="1"/>
</dbReference>
<dbReference type="Proteomes" id="UP000316560">
    <property type="component" value="Unassembled WGS sequence"/>
</dbReference>
<accession>A0A8H2PUV4</accession>